<evidence type="ECO:0000259" key="1">
    <source>
        <dbReference type="Pfam" id="PF14207"/>
    </source>
</evidence>
<dbReference type="Proteomes" id="UP000285610">
    <property type="component" value="Unassembled WGS sequence"/>
</dbReference>
<name>A0A415S0E4_MEDGN</name>
<reference evidence="2 3" key="1">
    <citation type="submission" date="2018-08" db="EMBL/GenBank/DDBJ databases">
        <title>A genome reference for cultivated species of the human gut microbiota.</title>
        <authorList>
            <person name="Zou Y."/>
            <person name="Xue W."/>
            <person name="Luo G."/>
        </authorList>
    </citation>
    <scope>NUCLEOTIDE SEQUENCE [LARGE SCALE GENOMIC DNA]</scope>
    <source>
        <strain evidence="2 3">AF33-12</strain>
    </source>
</reference>
<dbReference type="InterPro" id="IPR025575">
    <property type="entry name" value="DpnD/PcfM_C"/>
</dbReference>
<comment type="caution">
    <text evidence="2">The sequence shown here is derived from an EMBL/GenBank/DDBJ whole genome shotgun (WGS) entry which is preliminary data.</text>
</comment>
<evidence type="ECO:0000313" key="2">
    <source>
        <dbReference type="EMBL" id="RHM68497.1"/>
    </source>
</evidence>
<feature type="domain" description="DpnD/PcfM-like C-terminal" evidence="1">
    <location>
        <begin position="6"/>
        <end position="48"/>
    </location>
</feature>
<organism evidence="2 3">
    <name type="scientific">Mediterraneibacter gnavus</name>
    <name type="common">Ruminococcus gnavus</name>
    <dbReference type="NCBI Taxonomy" id="33038"/>
    <lineage>
        <taxon>Bacteria</taxon>
        <taxon>Bacillati</taxon>
        <taxon>Bacillota</taxon>
        <taxon>Clostridia</taxon>
        <taxon>Lachnospirales</taxon>
        <taxon>Lachnospiraceae</taxon>
        <taxon>Mediterraneibacter</taxon>
    </lineage>
</organism>
<accession>A0A415S0E4</accession>
<dbReference type="EMBL" id="QRQE01000082">
    <property type="protein sequence ID" value="RHM68497.1"/>
    <property type="molecule type" value="Genomic_DNA"/>
</dbReference>
<dbReference type="RefSeq" id="WP_118445419.1">
    <property type="nucleotide sequence ID" value="NZ_JBCPGC010000080.1"/>
</dbReference>
<evidence type="ECO:0000313" key="3">
    <source>
        <dbReference type="Proteomes" id="UP000285610"/>
    </source>
</evidence>
<sequence length="66" mass="7880">MQEQEYEVVIREILERKVSIKAESREMAENIAREAYRAEKIVLDSDDFCGMEMEVSEKHTIRKECR</sequence>
<dbReference type="Pfam" id="PF14207">
    <property type="entry name" value="DpnD-PcfM"/>
    <property type="match status" value="1"/>
</dbReference>
<dbReference type="AlphaFoldDB" id="A0A415S0E4"/>
<gene>
    <name evidence="2" type="ORF">DWZ50_18845</name>
</gene>
<protein>
    <submittedName>
        <fullName evidence="2">Protein dpnD</fullName>
    </submittedName>
</protein>
<proteinExistence type="predicted"/>